<feature type="transmembrane region" description="Helical" evidence="2">
    <location>
        <begin position="54"/>
        <end position="76"/>
    </location>
</feature>
<dbReference type="Gene3D" id="3.60.21.10">
    <property type="match status" value="1"/>
</dbReference>
<keyword evidence="5" id="KW-1185">Reference proteome</keyword>
<dbReference type="SUPFAM" id="SSF56300">
    <property type="entry name" value="Metallo-dependent phosphatases"/>
    <property type="match status" value="1"/>
</dbReference>
<sequence length="415" mass="45911">MATTKRPVLSSQYTDDYELSTPSSRANNDFQRRIEAWVGRLVTVIRAPKLRRTIMAFAFVTTCLIIMWIRVIAPLIQEGKSAWSALKSSPAVVDTVNEASHSKFPGMVLVKTLDPALLPKSSSTDASHQSKKKRLIFVGDIHGCRKELEALLKKVQFHPSTDHLVSVGDIVSKGPDSLGVIDLLRRYNASCVRGNHDDRLLLAAQRLRPKASGTGTDHDPEIAPVDESAKATDPVQKLAKSLKAEHLEYLRSCPVILRLGALEAFKGDAVVVHGGLIPGLPLKSQDPDSAMNMRIIDLATRLPSKKHKQKGSVAWYRLWNRYQQLLPVQQRFESLKDDKGRGHENHMTVIYGHDAKKGLQIHKYTKGLDSGCVYGGKLTALVVDGHGKQKLFQVDGKNYRQGASLPVHVLRDGAH</sequence>
<comment type="caution">
    <text evidence="4">The sequence shown here is derived from an EMBL/GenBank/DDBJ whole genome shotgun (WGS) entry which is preliminary data.</text>
</comment>
<dbReference type="PANTHER" id="PTHR42850">
    <property type="entry name" value="METALLOPHOSPHOESTERASE"/>
    <property type="match status" value="1"/>
</dbReference>
<evidence type="ECO:0000313" key="5">
    <source>
        <dbReference type="Proteomes" id="UP000078343"/>
    </source>
</evidence>
<dbReference type="Proteomes" id="UP000078343">
    <property type="component" value="Unassembled WGS sequence"/>
</dbReference>
<evidence type="ECO:0000259" key="3">
    <source>
        <dbReference type="Pfam" id="PF00149"/>
    </source>
</evidence>
<dbReference type="GeneID" id="30012614"/>
<proteinExistence type="predicted"/>
<dbReference type="GO" id="GO:0005737">
    <property type="term" value="C:cytoplasm"/>
    <property type="evidence" value="ECO:0007669"/>
    <property type="project" value="TreeGrafter"/>
</dbReference>
<dbReference type="InterPro" id="IPR004843">
    <property type="entry name" value="Calcineurin-like_PHP"/>
</dbReference>
<protein>
    <recommendedName>
        <fullName evidence="3">Calcineurin-like phosphoesterase domain-containing protein</fullName>
    </recommendedName>
</protein>
<dbReference type="InterPro" id="IPR029052">
    <property type="entry name" value="Metallo-depent_PP-like"/>
</dbReference>
<dbReference type="AlphaFoldDB" id="A0A178ZD72"/>
<gene>
    <name evidence="4" type="ORF">AYL99_08446</name>
</gene>
<keyword evidence="2" id="KW-0812">Transmembrane</keyword>
<evidence type="ECO:0000256" key="2">
    <source>
        <dbReference type="SAM" id="Phobius"/>
    </source>
</evidence>
<dbReference type="OrthoDB" id="10267127at2759"/>
<accession>A0A178ZD72</accession>
<dbReference type="EMBL" id="LVYI01000007">
    <property type="protein sequence ID" value="OAP57708.1"/>
    <property type="molecule type" value="Genomic_DNA"/>
</dbReference>
<keyword evidence="2" id="KW-1133">Transmembrane helix</keyword>
<dbReference type="STRING" id="1367422.A0A178ZD72"/>
<evidence type="ECO:0000313" key="4">
    <source>
        <dbReference type="EMBL" id="OAP57708.1"/>
    </source>
</evidence>
<feature type="region of interest" description="Disordered" evidence="1">
    <location>
        <begin position="1"/>
        <end position="24"/>
    </location>
</feature>
<dbReference type="RefSeq" id="XP_018691075.1">
    <property type="nucleotide sequence ID" value="XM_018839954.1"/>
</dbReference>
<dbReference type="GO" id="GO:0006798">
    <property type="term" value="P:polyphosphate catabolic process"/>
    <property type="evidence" value="ECO:0007669"/>
    <property type="project" value="TreeGrafter"/>
</dbReference>
<name>A0A178ZD72_9EURO</name>
<organism evidence="4 5">
    <name type="scientific">Fonsecaea erecta</name>
    <dbReference type="NCBI Taxonomy" id="1367422"/>
    <lineage>
        <taxon>Eukaryota</taxon>
        <taxon>Fungi</taxon>
        <taxon>Dikarya</taxon>
        <taxon>Ascomycota</taxon>
        <taxon>Pezizomycotina</taxon>
        <taxon>Eurotiomycetes</taxon>
        <taxon>Chaetothyriomycetidae</taxon>
        <taxon>Chaetothyriales</taxon>
        <taxon>Herpotrichiellaceae</taxon>
        <taxon>Fonsecaea</taxon>
    </lineage>
</organism>
<dbReference type="PANTHER" id="PTHR42850:SF4">
    <property type="entry name" value="ZINC-DEPENDENT ENDOPOLYPHOSPHATASE"/>
    <property type="match status" value="1"/>
</dbReference>
<reference evidence="4 5" key="1">
    <citation type="submission" date="2016-04" db="EMBL/GenBank/DDBJ databases">
        <title>Draft genome of Fonsecaea erecta CBS 125763.</title>
        <authorList>
            <person name="Weiss V.A."/>
            <person name="Vicente V.A."/>
            <person name="Raittz R.T."/>
            <person name="Moreno L.F."/>
            <person name="De Souza E.M."/>
            <person name="Pedrosa F.O."/>
            <person name="Steffens M.B."/>
            <person name="Faoro H."/>
            <person name="Tadra-Sfeir M.Z."/>
            <person name="Najafzadeh M.J."/>
            <person name="Felipe M.S."/>
            <person name="Teixeira M."/>
            <person name="Sun J."/>
            <person name="Xi L."/>
            <person name="Gomes R."/>
            <person name="De Azevedo C.M."/>
            <person name="Salgado C.G."/>
            <person name="Da Silva M.B."/>
            <person name="Nascimento M.F."/>
            <person name="Queiroz-Telles F."/>
            <person name="Attili D.S."/>
            <person name="Gorbushina A."/>
        </authorList>
    </citation>
    <scope>NUCLEOTIDE SEQUENCE [LARGE SCALE GENOMIC DNA]</scope>
    <source>
        <strain evidence="4 5">CBS 125763</strain>
    </source>
</reference>
<dbReference type="GO" id="GO:0000298">
    <property type="term" value="F:endopolyphosphatase activity"/>
    <property type="evidence" value="ECO:0007669"/>
    <property type="project" value="TreeGrafter"/>
</dbReference>
<dbReference type="Pfam" id="PF00149">
    <property type="entry name" value="Metallophos"/>
    <property type="match status" value="1"/>
</dbReference>
<evidence type="ECO:0000256" key="1">
    <source>
        <dbReference type="SAM" id="MobiDB-lite"/>
    </source>
</evidence>
<dbReference type="InterPro" id="IPR050126">
    <property type="entry name" value="Ap4A_hydrolase"/>
</dbReference>
<feature type="domain" description="Calcineurin-like phosphoesterase" evidence="3">
    <location>
        <begin position="134"/>
        <end position="320"/>
    </location>
</feature>
<dbReference type="CDD" id="cd00144">
    <property type="entry name" value="MPP_PPP_family"/>
    <property type="match status" value="1"/>
</dbReference>
<keyword evidence="2" id="KW-0472">Membrane</keyword>
<dbReference type="GO" id="GO:0016791">
    <property type="term" value="F:phosphatase activity"/>
    <property type="evidence" value="ECO:0007669"/>
    <property type="project" value="TreeGrafter"/>
</dbReference>